<dbReference type="InterPro" id="IPR044855">
    <property type="entry name" value="CoA-Trfase_III_dom3_sf"/>
</dbReference>
<evidence type="ECO:0000313" key="3">
    <source>
        <dbReference type="EMBL" id="MFM0635451.1"/>
    </source>
</evidence>
<dbReference type="Proteomes" id="UP001629432">
    <property type="component" value="Unassembled WGS sequence"/>
</dbReference>
<dbReference type="InterPro" id="IPR003673">
    <property type="entry name" value="CoA-Trfase_fam_III"/>
</dbReference>
<dbReference type="SUPFAM" id="SSF89796">
    <property type="entry name" value="CoA-transferase family III (CaiB/BaiF)"/>
    <property type="match status" value="1"/>
</dbReference>
<dbReference type="PANTHER" id="PTHR48207:SF3">
    <property type="entry name" value="SUCCINATE--HYDROXYMETHYLGLUTARATE COA-TRANSFERASE"/>
    <property type="match status" value="1"/>
</dbReference>
<dbReference type="Gene3D" id="3.40.50.10540">
    <property type="entry name" value="Crotonobetainyl-coa:carnitine coa-transferase, domain 1"/>
    <property type="match status" value="1"/>
</dbReference>
<proteinExistence type="predicted"/>
<feature type="region of interest" description="Disordered" evidence="2">
    <location>
        <begin position="1"/>
        <end position="29"/>
    </location>
</feature>
<name>A0ABW9DMY2_9BURK</name>
<keyword evidence="4" id="KW-1185">Reference proteome</keyword>
<evidence type="ECO:0000256" key="1">
    <source>
        <dbReference type="ARBA" id="ARBA00022679"/>
    </source>
</evidence>
<dbReference type="PANTHER" id="PTHR48207">
    <property type="entry name" value="SUCCINATE--HYDROXYMETHYLGLUTARATE COA-TRANSFERASE"/>
    <property type="match status" value="1"/>
</dbReference>
<dbReference type="EMBL" id="JAQQCF010000001">
    <property type="protein sequence ID" value="MFM0635451.1"/>
    <property type="molecule type" value="Genomic_DNA"/>
</dbReference>
<accession>A0ABW9DMY2</accession>
<protein>
    <submittedName>
        <fullName evidence="3">CaiB/BaiF CoA-transferase family protein</fullName>
    </submittedName>
</protein>
<dbReference type="InterPro" id="IPR023606">
    <property type="entry name" value="CoA-Trfase_III_dom_1_sf"/>
</dbReference>
<dbReference type="Gene3D" id="3.30.1540.10">
    <property type="entry name" value="formyl-coa transferase, domain 3"/>
    <property type="match status" value="1"/>
</dbReference>
<dbReference type="InterPro" id="IPR050483">
    <property type="entry name" value="CoA-transferase_III_domain"/>
</dbReference>
<feature type="compositionally biased region" description="Low complexity" evidence="2">
    <location>
        <begin position="1"/>
        <end position="27"/>
    </location>
</feature>
<dbReference type="Pfam" id="PF02515">
    <property type="entry name" value="CoA_transf_3"/>
    <property type="match status" value="1"/>
</dbReference>
<evidence type="ECO:0000256" key="2">
    <source>
        <dbReference type="SAM" id="MobiDB-lite"/>
    </source>
</evidence>
<dbReference type="RefSeq" id="WP_408333048.1">
    <property type="nucleotide sequence ID" value="NZ_JAQQCF010000001.1"/>
</dbReference>
<comment type="caution">
    <text evidence="3">The sequence shown here is derived from an EMBL/GenBank/DDBJ whole genome shotgun (WGS) entry which is preliminary data.</text>
</comment>
<organism evidence="3 4">
    <name type="scientific">Paraburkholderia metrosideri</name>
    <dbReference type="NCBI Taxonomy" id="580937"/>
    <lineage>
        <taxon>Bacteria</taxon>
        <taxon>Pseudomonadati</taxon>
        <taxon>Pseudomonadota</taxon>
        <taxon>Betaproteobacteria</taxon>
        <taxon>Burkholderiales</taxon>
        <taxon>Burkholderiaceae</taxon>
        <taxon>Paraburkholderia</taxon>
    </lineage>
</organism>
<sequence length="425" mass="45308">MNPVSSTSAPSTPASSTSTSSAPASSAEQQGALPLAGIRVVELSHMVMGPTCGMILGDLGAEVIKVEPPRGDGTRRLLGTGAGFFRTFNRNKKSVALDLDSEAGLAALHKLVDTADVFVENFKPGRMASLGLDYASLHERNPRLIYVSHKGFLNGPYEHRLALDEVVQMMAGLAYMTGPVGRPLRAGSSVNDIMGGMFGAIGVLAALHERHTSGRGKEVQSALFENCVLLSAQHMQQFAATGVPAAPMPERISAWAVYDVFQLANDEQMFIAATGDGQWRALCAILDRADLLADPRLATNNERVLAREWLLKTLGETLSRREGAALVPLFERDHIPFASITKPEDLFDDPHLNESGGLARLTLDDGSETAMPLLPISMDGARLQPRQPIAKIGEHTADVLRGLGYDEAQIAALGGGVAQTPREAA</sequence>
<reference evidence="3 4" key="1">
    <citation type="journal article" date="2024" name="Chem. Sci.">
        <title>Discovery of megapolipeptins by genome mining of a Burkholderiales bacteria collection.</title>
        <authorList>
            <person name="Paulo B.S."/>
            <person name="Recchia M.J.J."/>
            <person name="Lee S."/>
            <person name="Fergusson C.H."/>
            <person name="Romanowski S.B."/>
            <person name="Hernandez A."/>
            <person name="Krull N."/>
            <person name="Liu D.Y."/>
            <person name="Cavanagh H."/>
            <person name="Bos A."/>
            <person name="Gray C.A."/>
            <person name="Murphy B.T."/>
            <person name="Linington R.G."/>
            <person name="Eustaquio A.S."/>
        </authorList>
    </citation>
    <scope>NUCLEOTIDE SEQUENCE [LARGE SCALE GENOMIC DNA]</scope>
    <source>
        <strain evidence="3 4">RL17-338-BIC-A</strain>
    </source>
</reference>
<keyword evidence="1" id="KW-0808">Transferase</keyword>
<gene>
    <name evidence="3" type="ORF">PQQ63_01895</name>
</gene>
<evidence type="ECO:0000313" key="4">
    <source>
        <dbReference type="Proteomes" id="UP001629432"/>
    </source>
</evidence>